<feature type="domain" description="HEPN" evidence="1">
    <location>
        <begin position="6"/>
        <end position="83"/>
    </location>
</feature>
<dbReference type="EMBL" id="AP031322">
    <property type="protein sequence ID" value="BFH73198.1"/>
    <property type="molecule type" value="Genomic_DNA"/>
</dbReference>
<protein>
    <recommendedName>
        <fullName evidence="1">HEPN domain-containing protein</fullName>
    </recommendedName>
</protein>
<dbReference type="PROSITE" id="PS50910">
    <property type="entry name" value="HEPN"/>
    <property type="match status" value="1"/>
</dbReference>
<evidence type="ECO:0000259" key="1">
    <source>
        <dbReference type="PROSITE" id="PS50910"/>
    </source>
</evidence>
<name>A0AAT9GQL0_9CREN</name>
<dbReference type="Gene3D" id="1.20.120.330">
    <property type="entry name" value="Nucleotidyltransferases domain 2"/>
    <property type="match status" value="1"/>
</dbReference>
<dbReference type="Pfam" id="PF05168">
    <property type="entry name" value="HEPN"/>
    <property type="match status" value="1"/>
</dbReference>
<dbReference type="AlphaFoldDB" id="A0AAT9GQL0"/>
<gene>
    <name evidence="2" type="ORF">SJAV_11420</name>
</gene>
<proteinExistence type="predicted"/>
<dbReference type="InterPro" id="IPR007842">
    <property type="entry name" value="HEPN_dom"/>
</dbReference>
<organism evidence="2">
    <name type="scientific">Sulfurisphaera javensis</name>
    <dbReference type="NCBI Taxonomy" id="2049879"/>
    <lineage>
        <taxon>Archaea</taxon>
        <taxon>Thermoproteota</taxon>
        <taxon>Thermoprotei</taxon>
        <taxon>Sulfolobales</taxon>
        <taxon>Sulfolobaceae</taxon>
        <taxon>Sulfurisphaera</taxon>
    </lineage>
</organism>
<sequence>MIRSYINQAKERIEHAEEALKKGNYPYVVRQCQEAVELLLKASLRFVGIEPHDVGPILRKESEKFPEWFRAHNDELASISRKF</sequence>
<dbReference type="KEGG" id="sjv:SJAV_11420"/>
<reference evidence="2" key="1">
    <citation type="submission" date="2024-03" db="EMBL/GenBank/DDBJ databases">
        <title>Complete genome sequence of Sulfurisphaera javensis strain KD-1.</title>
        <authorList>
            <person name="Sakai H."/>
            <person name="Nur N."/>
            <person name="Suwanto A."/>
            <person name="Kurosawa N."/>
        </authorList>
    </citation>
    <scope>NUCLEOTIDE SEQUENCE</scope>
    <source>
        <strain evidence="2">KD-1</strain>
    </source>
</reference>
<accession>A0AAT9GQL0</accession>
<evidence type="ECO:0000313" key="2">
    <source>
        <dbReference type="EMBL" id="BFH73198.1"/>
    </source>
</evidence>
<dbReference type="SUPFAM" id="SSF81593">
    <property type="entry name" value="Nucleotidyltransferase substrate binding subunit/domain"/>
    <property type="match status" value="1"/>
</dbReference>